<keyword evidence="3" id="KW-1003">Cell membrane</keyword>
<evidence type="ECO:0000256" key="2">
    <source>
        <dbReference type="ARBA" id="ARBA00022448"/>
    </source>
</evidence>
<reference evidence="11" key="1">
    <citation type="submission" date="2016-04" db="EMBL/GenBank/DDBJ databases">
        <authorList>
            <person name="Evans L.H."/>
            <person name="Alamgir A."/>
            <person name="Owens N."/>
            <person name="Weber N.D."/>
            <person name="Virtaneva K."/>
            <person name="Barbian K."/>
            <person name="Babar A."/>
            <person name="Rosenke K."/>
        </authorList>
    </citation>
    <scope>NUCLEOTIDE SEQUENCE</scope>
    <source>
        <strain evidence="11">86</strain>
    </source>
</reference>
<feature type="transmembrane region" description="Helical" evidence="9">
    <location>
        <begin position="50"/>
        <end position="69"/>
    </location>
</feature>
<dbReference type="GO" id="GO:0005886">
    <property type="term" value="C:plasma membrane"/>
    <property type="evidence" value="ECO:0007669"/>
    <property type="project" value="UniProtKB-SubCell"/>
</dbReference>
<keyword evidence="5 9" id="KW-0812">Transmembrane</keyword>
<comment type="similarity">
    <text evidence="8 9">Belongs to the TRAP transporter small permease family.</text>
</comment>
<evidence type="ECO:0000256" key="6">
    <source>
        <dbReference type="ARBA" id="ARBA00022989"/>
    </source>
</evidence>
<proteinExistence type="inferred from homology"/>
<evidence type="ECO:0000256" key="7">
    <source>
        <dbReference type="ARBA" id="ARBA00023136"/>
    </source>
</evidence>
<keyword evidence="4 9" id="KW-0997">Cell inner membrane</keyword>
<dbReference type="GO" id="GO:0015740">
    <property type="term" value="P:C4-dicarboxylate transport"/>
    <property type="evidence" value="ECO:0007669"/>
    <property type="project" value="TreeGrafter"/>
</dbReference>
<comment type="subcellular location">
    <subcellularLocation>
        <location evidence="1 9">Cell inner membrane</location>
        <topology evidence="1 9">Multi-pass membrane protein</topology>
    </subcellularLocation>
</comment>
<dbReference type="EMBL" id="FLUO01000001">
    <property type="protein sequence ID" value="SBV96196.1"/>
    <property type="molecule type" value="Genomic_DNA"/>
</dbReference>
<evidence type="ECO:0000256" key="5">
    <source>
        <dbReference type="ARBA" id="ARBA00022692"/>
    </source>
</evidence>
<evidence type="ECO:0000313" key="11">
    <source>
        <dbReference type="EMBL" id="SBV96196.1"/>
    </source>
</evidence>
<dbReference type="AlphaFoldDB" id="A0A212J9T7"/>
<comment type="function">
    <text evidence="9">Part of the tripartite ATP-independent periplasmic (TRAP) transport system.</text>
</comment>
<feature type="domain" description="Tripartite ATP-independent periplasmic transporters DctQ component" evidence="10">
    <location>
        <begin position="26"/>
        <end position="152"/>
    </location>
</feature>
<protein>
    <recommendedName>
        <fullName evidence="9">TRAP transporter small permease protein</fullName>
    </recommendedName>
</protein>
<feature type="transmembrane region" description="Helical" evidence="9">
    <location>
        <begin position="122"/>
        <end position="145"/>
    </location>
</feature>
<organism evidence="11">
    <name type="scientific">uncultured Alphaproteobacteria bacterium</name>
    <dbReference type="NCBI Taxonomy" id="91750"/>
    <lineage>
        <taxon>Bacteria</taxon>
        <taxon>Pseudomonadati</taxon>
        <taxon>Pseudomonadota</taxon>
        <taxon>Alphaproteobacteria</taxon>
        <taxon>environmental samples</taxon>
    </lineage>
</organism>
<evidence type="ECO:0000256" key="3">
    <source>
        <dbReference type="ARBA" id="ARBA00022475"/>
    </source>
</evidence>
<keyword evidence="6 9" id="KW-1133">Transmembrane helix</keyword>
<dbReference type="Pfam" id="PF04290">
    <property type="entry name" value="DctQ"/>
    <property type="match status" value="1"/>
</dbReference>
<evidence type="ECO:0000256" key="8">
    <source>
        <dbReference type="ARBA" id="ARBA00038436"/>
    </source>
</evidence>
<evidence type="ECO:0000259" key="10">
    <source>
        <dbReference type="Pfam" id="PF04290"/>
    </source>
</evidence>
<feature type="transmembrane region" description="Helical" evidence="9">
    <location>
        <begin position="90"/>
        <end position="110"/>
    </location>
</feature>
<keyword evidence="2 9" id="KW-0813">Transport</keyword>
<evidence type="ECO:0000256" key="4">
    <source>
        <dbReference type="ARBA" id="ARBA00022519"/>
    </source>
</evidence>
<keyword evidence="7 9" id="KW-0472">Membrane</keyword>
<feature type="transmembrane region" description="Helical" evidence="9">
    <location>
        <begin position="12"/>
        <end position="38"/>
    </location>
</feature>
<name>A0A212J9T7_9PROT</name>
<dbReference type="InterPro" id="IPR055348">
    <property type="entry name" value="DctQ"/>
</dbReference>
<dbReference type="PANTHER" id="PTHR35011">
    <property type="entry name" value="2,3-DIKETO-L-GULONATE TRAP TRANSPORTER SMALL PERMEASE PROTEIN YIAM"/>
    <property type="match status" value="1"/>
</dbReference>
<evidence type="ECO:0000256" key="1">
    <source>
        <dbReference type="ARBA" id="ARBA00004429"/>
    </source>
</evidence>
<dbReference type="InterPro" id="IPR007387">
    <property type="entry name" value="TRAP_DctQ"/>
</dbReference>
<dbReference type="GO" id="GO:0022857">
    <property type="term" value="F:transmembrane transporter activity"/>
    <property type="evidence" value="ECO:0007669"/>
    <property type="project" value="UniProtKB-UniRule"/>
</dbReference>
<evidence type="ECO:0000256" key="9">
    <source>
        <dbReference type="RuleBase" id="RU369079"/>
    </source>
</evidence>
<accession>A0A212J9T7</accession>
<gene>
    <name evidence="11" type="ORF">KL86APRO_10728</name>
</gene>
<comment type="subunit">
    <text evidence="9">The complex comprises the extracytoplasmic solute receptor protein and the two transmembrane proteins.</text>
</comment>
<dbReference type="PANTHER" id="PTHR35011:SF11">
    <property type="entry name" value="TRAP TRANSPORTER SMALL PERMEASE PROTEIN"/>
    <property type="match status" value="1"/>
</dbReference>
<sequence length="165" mass="17777">MKALRRVADASVMLAKWAAIAAAAVMAVMIFLQVIYRYVLADSLSYSEELARYMFVWSVALGSALALRNRAHIGVELVVERLPQRLARPAKLLAGALNLLFFGLLIRYGIEMVAATMDQESAALSLPMGYVYLAVPVSGVVLFLCETANLVDDHFGGAPAASGEV</sequence>